<name>A0AAD9FTN2_PAPLA</name>
<protein>
    <recommendedName>
        <fullName evidence="4">SHSP domain-containing protein</fullName>
    </recommendedName>
</protein>
<feature type="region of interest" description="Disordered" evidence="1">
    <location>
        <begin position="1"/>
        <end position="121"/>
    </location>
</feature>
<dbReference type="SUPFAM" id="SSF49764">
    <property type="entry name" value="HSP20-like chaperones"/>
    <property type="match status" value="1"/>
</dbReference>
<reference evidence="2" key="1">
    <citation type="submission" date="2023-02" db="EMBL/GenBank/DDBJ databases">
        <title>Identification and recombinant expression of a fungal hydrolase from Papiliotrema laurentii that hydrolyzes apple cutin and clears colloidal polyester polyurethane.</title>
        <authorList>
            <consortium name="DOE Joint Genome Institute"/>
            <person name="Roman V.A."/>
            <person name="Bojanowski C."/>
            <person name="Crable B.R."/>
            <person name="Wagner D.N."/>
            <person name="Hung C.S."/>
            <person name="Nadeau L.J."/>
            <person name="Schratz L."/>
            <person name="Haridas S."/>
            <person name="Pangilinan J."/>
            <person name="Lipzen A."/>
            <person name="Na H."/>
            <person name="Yan M."/>
            <person name="Ng V."/>
            <person name="Grigoriev I.V."/>
            <person name="Spatafora J.W."/>
            <person name="Barlow D."/>
            <person name="Biffinger J."/>
            <person name="Kelley-Loughnane N."/>
            <person name="Varaljay V.A."/>
            <person name="Crookes-Goodson W.J."/>
        </authorList>
    </citation>
    <scope>NUCLEOTIDE SEQUENCE</scope>
    <source>
        <strain evidence="2">5307AH</strain>
    </source>
</reference>
<keyword evidence="3" id="KW-1185">Reference proteome</keyword>
<dbReference type="Proteomes" id="UP001182556">
    <property type="component" value="Unassembled WGS sequence"/>
</dbReference>
<feature type="compositionally biased region" description="Low complexity" evidence="1">
    <location>
        <begin position="75"/>
        <end position="121"/>
    </location>
</feature>
<dbReference type="AlphaFoldDB" id="A0AAD9FTN2"/>
<proteinExistence type="predicted"/>
<accession>A0AAD9FTN2</accession>
<comment type="caution">
    <text evidence="2">The sequence shown here is derived from an EMBL/GenBank/DDBJ whole genome shotgun (WGS) entry which is preliminary data.</text>
</comment>
<organism evidence="2 3">
    <name type="scientific">Papiliotrema laurentii</name>
    <name type="common">Cryptococcus laurentii</name>
    <dbReference type="NCBI Taxonomy" id="5418"/>
    <lineage>
        <taxon>Eukaryota</taxon>
        <taxon>Fungi</taxon>
        <taxon>Dikarya</taxon>
        <taxon>Basidiomycota</taxon>
        <taxon>Agaricomycotina</taxon>
        <taxon>Tremellomycetes</taxon>
        <taxon>Tremellales</taxon>
        <taxon>Rhynchogastremaceae</taxon>
        <taxon>Papiliotrema</taxon>
    </lineage>
</organism>
<feature type="compositionally biased region" description="Polar residues" evidence="1">
    <location>
        <begin position="7"/>
        <end position="18"/>
    </location>
</feature>
<evidence type="ECO:0000313" key="3">
    <source>
        <dbReference type="Proteomes" id="UP001182556"/>
    </source>
</evidence>
<feature type="compositionally biased region" description="Low complexity" evidence="1">
    <location>
        <begin position="30"/>
        <end position="50"/>
    </location>
</feature>
<gene>
    <name evidence="2" type="ORF">DB88DRAFT_485389</name>
</gene>
<evidence type="ECO:0008006" key="4">
    <source>
        <dbReference type="Google" id="ProtNLM"/>
    </source>
</evidence>
<dbReference type="InterPro" id="IPR008978">
    <property type="entry name" value="HSP20-like_chaperone"/>
</dbReference>
<evidence type="ECO:0000256" key="1">
    <source>
        <dbReference type="SAM" id="MobiDB-lite"/>
    </source>
</evidence>
<dbReference type="EMBL" id="JAODAN010000003">
    <property type="protein sequence ID" value="KAK1925857.1"/>
    <property type="molecule type" value="Genomic_DNA"/>
</dbReference>
<dbReference type="Gene3D" id="2.60.40.790">
    <property type="match status" value="1"/>
</dbReference>
<evidence type="ECO:0000313" key="2">
    <source>
        <dbReference type="EMBL" id="KAK1925857.1"/>
    </source>
</evidence>
<dbReference type="CDD" id="cd00298">
    <property type="entry name" value="ACD_sHsps_p23-like"/>
    <property type="match status" value="1"/>
</dbReference>
<sequence length="291" mass="31082">MLPPSNVYRSATHASPASLSPLDPNRRSSESSFSSTSTSQQRVVAQSSTTGCCISAPISPPAHYPGSARHGATRSSPTGSSTENSSSDSTSVSSGSSASSITMASNGRALPPAPRWARPPRYTNRISGRAWSFSQGQERPEIDFDPELFDAAEPDAVQEILKGIEGRIAVKTTPAEYNIMAWLPGFSIDDITISMKGDRTVQIVADLWDEGDHAQWNVLLGEDVNKSAISATFKGSELRVTVKRKPIPAHRSYRSTASSWSAPATVMDSKITGGMSNAPTLATYPRMPLSH</sequence>